<feature type="domain" description="C6" evidence="2">
    <location>
        <begin position="902"/>
        <end position="993"/>
    </location>
</feature>
<feature type="compositionally biased region" description="Low complexity" evidence="1">
    <location>
        <begin position="356"/>
        <end position="372"/>
    </location>
</feature>
<feature type="region of interest" description="Disordered" evidence="1">
    <location>
        <begin position="737"/>
        <end position="765"/>
    </location>
</feature>
<feature type="domain" description="C6" evidence="2">
    <location>
        <begin position="4"/>
        <end position="75"/>
    </location>
</feature>
<feature type="compositionally biased region" description="Low complexity" evidence="1">
    <location>
        <begin position="745"/>
        <end position="758"/>
    </location>
</feature>
<name>A0ABR1DSF1_NECAM</name>
<evidence type="ECO:0000313" key="3">
    <source>
        <dbReference type="EMBL" id="KAK6753362.1"/>
    </source>
</evidence>
<evidence type="ECO:0000256" key="1">
    <source>
        <dbReference type="SAM" id="MobiDB-lite"/>
    </source>
</evidence>
<evidence type="ECO:0000313" key="4">
    <source>
        <dbReference type="Proteomes" id="UP001303046"/>
    </source>
</evidence>
<feature type="domain" description="C6" evidence="2">
    <location>
        <begin position="768"/>
        <end position="855"/>
    </location>
</feature>
<dbReference type="PANTHER" id="PTHR21629">
    <property type="entry name" value="C6 DOMAIN-CONTAINING PROTEIN"/>
    <property type="match status" value="1"/>
</dbReference>
<feature type="region of interest" description="Disordered" evidence="1">
    <location>
        <begin position="182"/>
        <end position="203"/>
    </location>
</feature>
<reference evidence="3 4" key="1">
    <citation type="submission" date="2023-08" db="EMBL/GenBank/DDBJ databases">
        <title>A Necator americanus chromosomal reference genome.</title>
        <authorList>
            <person name="Ilik V."/>
            <person name="Petrzelkova K.J."/>
            <person name="Pardy F."/>
            <person name="Fuh T."/>
            <person name="Niatou-Singa F.S."/>
            <person name="Gouil Q."/>
            <person name="Baker L."/>
            <person name="Ritchie M.E."/>
            <person name="Jex A.R."/>
            <person name="Gazzola D."/>
            <person name="Li H."/>
            <person name="Toshio Fujiwara R."/>
            <person name="Zhan B."/>
            <person name="Aroian R.V."/>
            <person name="Pafco B."/>
            <person name="Schwarz E.M."/>
        </authorList>
    </citation>
    <scope>NUCLEOTIDE SEQUENCE [LARGE SCALE GENOMIC DNA]</scope>
    <source>
        <strain evidence="3 4">Aroian</strain>
        <tissue evidence="3">Whole animal</tissue>
    </source>
</reference>
<feature type="compositionally biased region" description="Polar residues" evidence="1">
    <location>
        <begin position="108"/>
        <end position="129"/>
    </location>
</feature>
<dbReference type="EMBL" id="JAVFWL010000005">
    <property type="protein sequence ID" value="KAK6753362.1"/>
    <property type="molecule type" value="Genomic_DNA"/>
</dbReference>
<keyword evidence="4" id="KW-1185">Reference proteome</keyword>
<dbReference type="Pfam" id="PF01681">
    <property type="entry name" value="C6"/>
    <property type="match status" value="4"/>
</dbReference>
<evidence type="ECO:0000259" key="2">
    <source>
        <dbReference type="SMART" id="SM01048"/>
    </source>
</evidence>
<dbReference type="SMART" id="SM01048">
    <property type="entry name" value="C6"/>
    <property type="match status" value="5"/>
</dbReference>
<feature type="region of interest" description="Disordered" evidence="1">
    <location>
        <begin position="356"/>
        <end position="375"/>
    </location>
</feature>
<gene>
    <name evidence="3" type="primary">Necator_chrV.g17550</name>
    <name evidence="3" type="ORF">RB195_012760</name>
</gene>
<dbReference type="PANTHER" id="PTHR21629:SF5">
    <property type="entry name" value="C6 DOMAIN-CONTAINING PROTEIN"/>
    <property type="match status" value="1"/>
</dbReference>
<organism evidence="3 4">
    <name type="scientific">Necator americanus</name>
    <name type="common">Human hookworm</name>
    <dbReference type="NCBI Taxonomy" id="51031"/>
    <lineage>
        <taxon>Eukaryota</taxon>
        <taxon>Metazoa</taxon>
        <taxon>Ecdysozoa</taxon>
        <taxon>Nematoda</taxon>
        <taxon>Chromadorea</taxon>
        <taxon>Rhabditida</taxon>
        <taxon>Rhabditina</taxon>
        <taxon>Rhabditomorpha</taxon>
        <taxon>Strongyloidea</taxon>
        <taxon>Ancylostomatidae</taxon>
        <taxon>Bunostominae</taxon>
        <taxon>Necator</taxon>
    </lineage>
</organism>
<proteinExistence type="predicted"/>
<dbReference type="Proteomes" id="UP001303046">
    <property type="component" value="Unassembled WGS sequence"/>
</dbReference>
<accession>A0ABR1DSF1</accession>
<feature type="domain" description="C6" evidence="2">
    <location>
        <begin position="999"/>
        <end position="1087"/>
    </location>
</feature>
<feature type="region of interest" description="Disordered" evidence="1">
    <location>
        <begin position="108"/>
        <end position="166"/>
    </location>
</feature>
<feature type="compositionally biased region" description="Low complexity" evidence="1">
    <location>
        <begin position="182"/>
        <end position="200"/>
    </location>
</feature>
<comment type="caution">
    <text evidence="3">The sequence shown here is derived from an EMBL/GenBank/DDBJ whole genome shotgun (WGS) entry which is preliminary data.</text>
</comment>
<sequence length="1212" mass="130599">MKGQEGSTYMDFHIDQCLSVDVFCQPIKGNLYVDLLEDYKSVEITGTTVNRTFTCTDNMEWMDTISQQIVGNVTCLMRDGTPSTPAAVLSSMVGETSDMPLFTTSETFSTTMNDGTTTDFSDEQTTNPIETTEPFSTEEVTTTESEIESSEFTSTDSRVTSPIPGEETTDLIETSEQFSTAELTTSESVMESSELMSTESRATSPIPYEQTTNVIETTEPFSTAEVTTTESVMESSEFTSTDSRVTSLIPGEQTTDLIETTEQFSTAELTTSESVMESSELMSTESRATSPIPYEQTTNVIEITEPLSTAEVITTESVMESSEFTSTDSRVTSLISGEQTTDLIETTEQFSTAELTTSESVMESSELMSTESRATSPIPYEQTTNVIETTEPVSTAEVTTTESAIESSELTSTDSKVTVTVTIGEQTTNPIETTEKFSTVEVTTTESAMESSELMSTDIRTTTPIPYERTTNPIETTESFSTAEVTTTEVVMESSELTSMDIRTATPIPYEQTTIQPMSETPTVFGSTSPATIIGETTPHVMSSQAETTTMSEITMITGAPLGTTEEMTQPQSSIATMDWTSIKNSWSTGDSTTVTEGAALTSTSFVDTNGPMTMETTAFPTFRTEQTVGTEKLTTMTEEATTETSGDCGMCRNMQVHDMGRTDAYNGMMVLDHTIDRNGCKFVDATENATLYINGVDVLATGQGSHRVKLSCNKNKMWITSDGQVTDNVSCLVAKQPANPQTLPPDLSSTTTATTTTTPPPRDREPCMSCARLTVEPLAAIYDNGFTTLLTSTDGRCMTIELTCEGNKVDDELVLVISGTVFEEGVGSLKMNLTCNDMMTWVTSSGYVVPLISCGIRQADLPLPTTVSASSSTSTIATTTTTPTPTTTTTMTVSTAAKSKCDQCPNMQPIPASSMNPTETNGMLTLDHFSDFNGCRVVVIRCSVAPRSENATIIFNDGIDSLSSSSRITTSLTCNEEGKWIRMNQEITSAACRVSLPCSNCNRQLVTSVPAGYSSGFLTMDTSFIDGCLNVALSCSAPDKSSDVALVNNVGDRLVKESTTVNLTLSCNDQSYWVTPSGTVVDNLSCAVIEKPTLPPVVRTTTTTTTTPVEAAHHGELAMLRSFYQKIGAQPSPAHLRVGRNGGNGPIALIHAVHVALCSDLGLATRLDRTVFVRGLDSRKWSVIEKCADIHVTPRVVTDSHQHHITGDFSA</sequence>
<protein>
    <recommendedName>
        <fullName evidence="2">C6 domain-containing protein</fullName>
    </recommendedName>
</protein>
<dbReference type="InterPro" id="IPR002601">
    <property type="entry name" value="C6_domain"/>
</dbReference>
<feature type="compositionally biased region" description="Low complexity" evidence="1">
    <location>
        <begin position="130"/>
        <end position="155"/>
    </location>
</feature>
<feature type="domain" description="C6" evidence="2">
    <location>
        <begin position="649"/>
        <end position="732"/>
    </location>
</feature>